<keyword evidence="3" id="KW-1185">Reference proteome</keyword>
<dbReference type="Proteomes" id="UP000282084">
    <property type="component" value="Unassembled WGS sequence"/>
</dbReference>
<dbReference type="OrthoDB" id="3233951at2"/>
<sequence>MRVFRRTWAALGAALLGLAVVAPPAWAADVDFTGAVDVDGCSGSLVRMPTSRDGDRALVLTNGHCYEGAWPVPDEVLVDQPSHRLLTLLDGKGERVADVHAAKVLYATMTGTDITLYQLDTSYRDLQRRHRVRPLTVSAERPAAGAGIRVVSGSMKTVFSCHVDQLVYRLLEKAYVAKDVVRYTQACATGPGTSGSPVVDAASGQVVAINSTSNREGGQCTLDNPCEMDRDGVITVRKGSSYATQTYWLTTCMGAGNKLDLGRRGCLLPEPSA</sequence>
<dbReference type="InterPro" id="IPR009003">
    <property type="entry name" value="Peptidase_S1_PA"/>
</dbReference>
<dbReference type="EMBL" id="RBXO01000001">
    <property type="protein sequence ID" value="RKT54769.1"/>
    <property type="molecule type" value="Genomic_DNA"/>
</dbReference>
<dbReference type="AlphaFoldDB" id="A0A495VZY5"/>
<dbReference type="Gene3D" id="2.40.10.10">
    <property type="entry name" value="Trypsin-like serine proteases"/>
    <property type="match status" value="1"/>
</dbReference>
<feature type="signal peptide" evidence="1">
    <location>
        <begin position="1"/>
        <end position="27"/>
    </location>
</feature>
<comment type="caution">
    <text evidence="2">The sequence shown here is derived from an EMBL/GenBank/DDBJ whole genome shotgun (WGS) entry which is preliminary data.</text>
</comment>
<accession>A0A495VZY5</accession>
<dbReference type="RefSeq" id="WP_121006594.1">
    <property type="nucleotide sequence ID" value="NZ_RBXO01000001.1"/>
</dbReference>
<name>A0A495VZY5_9PSEU</name>
<proteinExistence type="predicted"/>
<reference evidence="2 3" key="1">
    <citation type="submission" date="2018-10" db="EMBL/GenBank/DDBJ databases">
        <title>Sequencing the genomes of 1000 actinobacteria strains.</title>
        <authorList>
            <person name="Klenk H.-P."/>
        </authorList>
    </citation>
    <scope>NUCLEOTIDE SEQUENCE [LARGE SCALE GENOMIC DNA]</scope>
    <source>
        <strain evidence="2 3">DSM 43800</strain>
    </source>
</reference>
<dbReference type="Pfam" id="PF13365">
    <property type="entry name" value="Trypsin_2"/>
    <property type="match status" value="1"/>
</dbReference>
<keyword evidence="1" id="KW-0732">Signal</keyword>
<organism evidence="2 3">
    <name type="scientific">Saccharothrix australiensis</name>
    <dbReference type="NCBI Taxonomy" id="2072"/>
    <lineage>
        <taxon>Bacteria</taxon>
        <taxon>Bacillati</taxon>
        <taxon>Actinomycetota</taxon>
        <taxon>Actinomycetes</taxon>
        <taxon>Pseudonocardiales</taxon>
        <taxon>Pseudonocardiaceae</taxon>
        <taxon>Saccharothrix</taxon>
    </lineage>
</organism>
<dbReference type="SUPFAM" id="SSF50494">
    <property type="entry name" value="Trypsin-like serine proteases"/>
    <property type="match status" value="1"/>
</dbReference>
<feature type="chain" id="PRO_5019855504" evidence="1">
    <location>
        <begin position="28"/>
        <end position="273"/>
    </location>
</feature>
<gene>
    <name evidence="2" type="ORF">C8E97_3418</name>
</gene>
<evidence type="ECO:0000313" key="2">
    <source>
        <dbReference type="EMBL" id="RKT54769.1"/>
    </source>
</evidence>
<evidence type="ECO:0000313" key="3">
    <source>
        <dbReference type="Proteomes" id="UP000282084"/>
    </source>
</evidence>
<dbReference type="InterPro" id="IPR043504">
    <property type="entry name" value="Peptidase_S1_PA_chymotrypsin"/>
</dbReference>
<evidence type="ECO:0000256" key="1">
    <source>
        <dbReference type="SAM" id="SignalP"/>
    </source>
</evidence>
<protein>
    <submittedName>
        <fullName evidence="2">Trypsin-like peptidase</fullName>
    </submittedName>
</protein>